<name>A0A1L9US60_ASPBC</name>
<gene>
    <name evidence="2" type="ORF">ASPBRDRAFT_39720</name>
</gene>
<accession>A0A1L9US60</accession>
<evidence type="ECO:0000313" key="3">
    <source>
        <dbReference type="Proteomes" id="UP000184499"/>
    </source>
</evidence>
<feature type="signal peptide" evidence="1">
    <location>
        <begin position="1"/>
        <end position="28"/>
    </location>
</feature>
<keyword evidence="3" id="KW-1185">Reference proteome</keyword>
<evidence type="ECO:0000256" key="1">
    <source>
        <dbReference type="SAM" id="SignalP"/>
    </source>
</evidence>
<sequence length="98" mass="10882">MTCSLRKSSRDQLLILLCTWVFPSQSLGSRITRRGGSVQLQLTTTIKTYTPTYIPQLVLTPFPLQARIHQESNVFFFSGGDRPTVVSDCSPVPINPIG</sequence>
<dbReference type="Proteomes" id="UP000184499">
    <property type="component" value="Unassembled WGS sequence"/>
</dbReference>
<protein>
    <recommendedName>
        <fullName evidence="4">Secreted protein</fullName>
    </recommendedName>
</protein>
<proteinExistence type="predicted"/>
<feature type="chain" id="PRO_5013222528" description="Secreted protein" evidence="1">
    <location>
        <begin position="29"/>
        <end position="98"/>
    </location>
</feature>
<dbReference type="AlphaFoldDB" id="A0A1L9US60"/>
<reference evidence="3" key="1">
    <citation type="journal article" date="2017" name="Genome Biol.">
        <title>Comparative genomics reveals high biological diversity and specific adaptations in the industrially and medically important fungal genus Aspergillus.</title>
        <authorList>
            <person name="de Vries R.P."/>
            <person name="Riley R."/>
            <person name="Wiebenga A."/>
            <person name="Aguilar-Osorio G."/>
            <person name="Amillis S."/>
            <person name="Uchima C.A."/>
            <person name="Anderluh G."/>
            <person name="Asadollahi M."/>
            <person name="Askin M."/>
            <person name="Barry K."/>
            <person name="Battaglia E."/>
            <person name="Bayram O."/>
            <person name="Benocci T."/>
            <person name="Braus-Stromeyer S.A."/>
            <person name="Caldana C."/>
            <person name="Canovas D."/>
            <person name="Cerqueira G.C."/>
            <person name="Chen F."/>
            <person name="Chen W."/>
            <person name="Choi C."/>
            <person name="Clum A."/>
            <person name="Dos Santos R.A."/>
            <person name="Damasio A.R."/>
            <person name="Diallinas G."/>
            <person name="Emri T."/>
            <person name="Fekete E."/>
            <person name="Flipphi M."/>
            <person name="Freyberg S."/>
            <person name="Gallo A."/>
            <person name="Gournas C."/>
            <person name="Habgood R."/>
            <person name="Hainaut M."/>
            <person name="Harispe M.L."/>
            <person name="Henrissat B."/>
            <person name="Hilden K.S."/>
            <person name="Hope R."/>
            <person name="Hossain A."/>
            <person name="Karabika E."/>
            <person name="Karaffa L."/>
            <person name="Karanyi Z."/>
            <person name="Krasevec N."/>
            <person name="Kuo A."/>
            <person name="Kusch H."/>
            <person name="LaButti K."/>
            <person name="Lagendijk E.L."/>
            <person name="Lapidus A."/>
            <person name="Levasseur A."/>
            <person name="Lindquist E."/>
            <person name="Lipzen A."/>
            <person name="Logrieco A.F."/>
            <person name="MacCabe A."/>
            <person name="Maekelae M.R."/>
            <person name="Malavazi I."/>
            <person name="Melin P."/>
            <person name="Meyer V."/>
            <person name="Mielnichuk N."/>
            <person name="Miskei M."/>
            <person name="Molnar A.P."/>
            <person name="Mule G."/>
            <person name="Ngan C.Y."/>
            <person name="Orejas M."/>
            <person name="Orosz E."/>
            <person name="Ouedraogo J.P."/>
            <person name="Overkamp K.M."/>
            <person name="Park H.-S."/>
            <person name="Perrone G."/>
            <person name="Piumi F."/>
            <person name="Punt P.J."/>
            <person name="Ram A.F."/>
            <person name="Ramon A."/>
            <person name="Rauscher S."/>
            <person name="Record E."/>
            <person name="Riano-Pachon D.M."/>
            <person name="Robert V."/>
            <person name="Roehrig J."/>
            <person name="Ruller R."/>
            <person name="Salamov A."/>
            <person name="Salih N.S."/>
            <person name="Samson R.A."/>
            <person name="Sandor E."/>
            <person name="Sanguinetti M."/>
            <person name="Schuetze T."/>
            <person name="Sepcic K."/>
            <person name="Shelest E."/>
            <person name="Sherlock G."/>
            <person name="Sophianopoulou V."/>
            <person name="Squina F.M."/>
            <person name="Sun H."/>
            <person name="Susca A."/>
            <person name="Todd R.B."/>
            <person name="Tsang A."/>
            <person name="Unkles S.E."/>
            <person name="van de Wiele N."/>
            <person name="van Rossen-Uffink D."/>
            <person name="Oliveira J.V."/>
            <person name="Vesth T.C."/>
            <person name="Visser J."/>
            <person name="Yu J.-H."/>
            <person name="Zhou M."/>
            <person name="Andersen M.R."/>
            <person name="Archer D.B."/>
            <person name="Baker S.E."/>
            <person name="Benoit I."/>
            <person name="Brakhage A.A."/>
            <person name="Braus G.H."/>
            <person name="Fischer R."/>
            <person name="Frisvad J.C."/>
            <person name="Goldman G.H."/>
            <person name="Houbraken J."/>
            <person name="Oakley B."/>
            <person name="Pocsi I."/>
            <person name="Scazzocchio C."/>
            <person name="Seiboth B."/>
            <person name="vanKuyk P.A."/>
            <person name="Wortman J."/>
            <person name="Dyer P.S."/>
            <person name="Grigoriev I.V."/>
        </authorList>
    </citation>
    <scope>NUCLEOTIDE SEQUENCE [LARGE SCALE GENOMIC DNA]</scope>
    <source>
        <strain evidence="3">CBS 101740 / IMI 381727 / IBT 21946</strain>
    </source>
</reference>
<dbReference type="EMBL" id="KV878681">
    <property type="protein sequence ID" value="OJJ74568.1"/>
    <property type="molecule type" value="Genomic_DNA"/>
</dbReference>
<dbReference type="GeneID" id="93576693"/>
<evidence type="ECO:0008006" key="4">
    <source>
        <dbReference type="Google" id="ProtNLM"/>
    </source>
</evidence>
<dbReference type="VEuPathDB" id="FungiDB:ASPBRDRAFT_39720"/>
<organism evidence="2 3">
    <name type="scientific">Aspergillus brasiliensis (strain CBS 101740 / IMI 381727 / IBT 21946)</name>
    <dbReference type="NCBI Taxonomy" id="767769"/>
    <lineage>
        <taxon>Eukaryota</taxon>
        <taxon>Fungi</taxon>
        <taxon>Dikarya</taxon>
        <taxon>Ascomycota</taxon>
        <taxon>Pezizomycotina</taxon>
        <taxon>Eurotiomycetes</taxon>
        <taxon>Eurotiomycetidae</taxon>
        <taxon>Eurotiales</taxon>
        <taxon>Aspergillaceae</taxon>
        <taxon>Aspergillus</taxon>
        <taxon>Aspergillus subgen. Circumdati</taxon>
    </lineage>
</organism>
<evidence type="ECO:0000313" key="2">
    <source>
        <dbReference type="EMBL" id="OJJ74568.1"/>
    </source>
</evidence>
<keyword evidence="1" id="KW-0732">Signal</keyword>
<dbReference type="RefSeq" id="XP_067481816.1">
    <property type="nucleotide sequence ID" value="XM_067624205.1"/>
</dbReference>